<dbReference type="InterPro" id="IPR025962">
    <property type="entry name" value="SdpI/YhfL"/>
</dbReference>
<feature type="transmembrane region" description="Helical" evidence="1">
    <location>
        <begin position="86"/>
        <end position="104"/>
    </location>
</feature>
<dbReference type="Pfam" id="PF13630">
    <property type="entry name" value="SdpI"/>
    <property type="match status" value="1"/>
</dbReference>
<keyword evidence="3" id="KW-1185">Reference proteome</keyword>
<dbReference type="RefSeq" id="WP_250858034.1">
    <property type="nucleotide sequence ID" value="NZ_JAGSOJ010000001.1"/>
</dbReference>
<feature type="transmembrane region" description="Helical" evidence="1">
    <location>
        <begin position="59"/>
        <end position="80"/>
    </location>
</feature>
<evidence type="ECO:0000313" key="3">
    <source>
        <dbReference type="Proteomes" id="UP001056429"/>
    </source>
</evidence>
<accession>A0A9J6P117</accession>
<dbReference type="AlphaFoldDB" id="A0A9J6P117"/>
<name>A0A9J6P117_9CLOT</name>
<sequence length="115" mass="13221">MRVFFWIMDLIIPITLFIIGLSWKNHSPKQINKVYGYRTSQSMKSQEAWDYAHKLISKIWLVLGTTLIIGIILSKLIVPIEQGRLSAVHAVISLVLLLIPIPIVEIKLRKKFKGQ</sequence>
<dbReference type="Proteomes" id="UP001056429">
    <property type="component" value="Unassembled WGS sequence"/>
</dbReference>
<proteinExistence type="predicted"/>
<evidence type="ECO:0000256" key="1">
    <source>
        <dbReference type="SAM" id="Phobius"/>
    </source>
</evidence>
<reference evidence="2" key="1">
    <citation type="journal article" date="2021" name="mSystems">
        <title>Bacteria and Archaea Synergistically Convert Glycine Betaine to Biogenic Methane in the Formosa Cold Seep of the South China Sea.</title>
        <authorList>
            <person name="Li L."/>
            <person name="Zhang W."/>
            <person name="Zhang S."/>
            <person name="Song L."/>
            <person name="Sun Q."/>
            <person name="Zhang H."/>
            <person name="Xiang H."/>
            <person name="Dong X."/>
        </authorList>
    </citation>
    <scope>NUCLEOTIDE SEQUENCE</scope>
    <source>
        <strain evidence="2">ZWT</strain>
    </source>
</reference>
<keyword evidence="1" id="KW-0812">Transmembrane</keyword>
<evidence type="ECO:0000313" key="2">
    <source>
        <dbReference type="EMBL" id="MCM1989136.1"/>
    </source>
</evidence>
<keyword evidence="1" id="KW-1133">Transmembrane helix</keyword>
<gene>
    <name evidence="2" type="ORF">KDK92_05240</name>
</gene>
<comment type="caution">
    <text evidence="2">The sequence shown here is derived from an EMBL/GenBank/DDBJ whole genome shotgun (WGS) entry which is preliminary data.</text>
</comment>
<reference evidence="2" key="2">
    <citation type="submission" date="2021-04" db="EMBL/GenBank/DDBJ databases">
        <authorList>
            <person name="Dong X."/>
        </authorList>
    </citation>
    <scope>NUCLEOTIDE SEQUENCE</scope>
    <source>
        <strain evidence="2">ZWT</strain>
    </source>
</reference>
<protein>
    <submittedName>
        <fullName evidence="2">SdpI family protein</fullName>
    </submittedName>
</protein>
<keyword evidence="1" id="KW-0472">Membrane</keyword>
<feature type="transmembrane region" description="Helical" evidence="1">
    <location>
        <begin position="6"/>
        <end position="23"/>
    </location>
</feature>
<dbReference type="EMBL" id="JAGSOJ010000001">
    <property type="protein sequence ID" value="MCM1989136.1"/>
    <property type="molecule type" value="Genomic_DNA"/>
</dbReference>
<organism evidence="2 3">
    <name type="scientific">Oceanirhabdus seepicola</name>
    <dbReference type="NCBI Taxonomy" id="2828781"/>
    <lineage>
        <taxon>Bacteria</taxon>
        <taxon>Bacillati</taxon>
        <taxon>Bacillota</taxon>
        <taxon>Clostridia</taxon>
        <taxon>Eubacteriales</taxon>
        <taxon>Clostridiaceae</taxon>
        <taxon>Oceanirhabdus</taxon>
    </lineage>
</organism>